<feature type="domain" description="LITAF" evidence="10">
    <location>
        <begin position="68"/>
        <end position="152"/>
    </location>
</feature>
<evidence type="ECO:0000256" key="4">
    <source>
        <dbReference type="ARBA" id="ARBA00005975"/>
    </source>
</evidence>
<evidence type="ECO:0000256" key="7">
    <source>
        <dbReference type="ARBA" id="ARBA00023136"/>
    </source>
</evidence>
<keyword evidence="9" id="KW-1133">Transmembrane helix</keyword>
<comment type="subcellular location">
    <subcellularLocation>
        <location evidence="2">Endosome membrane</location>
        <topology evidence="2">Peripheral membrane protein</topology>
    </subcellularLocation>
    <subcellularLocation>
        <location evidence="1">Late endosome membrane</location>
    </subcellularLocation>
    <subcellularLocation>
        <location evidence="3">Lysosome membrane</location>
        <topology evidence="3">Peripheral membrane protein</topology>
        <orientation evidence="3">Cytoplasmic side</orientation>
    </subcellularLocation>
</comment>
<dbReference type="SMART" id="SM00714">
    <property type="entry name" value="LITAF"/>
    <property type="match status" value="1"/>
</dbReference>
<dbReference type="InterPro" id="IPR037519">
    <property type="entry name" value="LITAF_fam"/>
</dbReference>
<evidence type="ECO:0000256" key="2">
    <source>
        <dbReference type="ARBA" id="ARBA00004481"/>
    </source>
</evidence>
<dbReference type="PANTHER" id="PTHR23292">
    <property type="entry name" value="LIPOPOLYSACCHARIDE-INDUCED TUMOR NECROSIS FACTOR-ALPHA FACTOR"/>
    <property type="match status" value="1"/>
</dbReference>
<keyword evidence="12" id="KW-1185">Reference proteome</keyword>
<evidence type="ECO:0000256" key="1">
    <source>
        <dbReference type="ARBA" id="ARBA00004414"/>
    </source>
</evidence>
<dbReference type="Pfam" id="PF10601">
    <property type="entry name" value="zf-LITAF-like"/>
    <property type="match status" value="1"/>
</dbReference>
<protein>
    <recommendedName>
        <fullName evidence="10">LITAF domain-containing protein</fullName>
    </recommendedName>
</protein>
<dbReference type="Proteomes" id="UP000494040">
    <property type="component" value="Unassembled WGS sequence"/>
</dbReference>
<evidence type="ECO:0000256" key="3">
    <source>
        <dbReference type="ARBA" id="ARBA00004630"/>
    </source>
</evidence>
<keyword evidence="7 9" id="KW-0472">Membrane</keyword>
<sequence>MIISPTYAVTHIYLQFARDMSHHQPPPYNPSYGGYFGPPPAAPPSYAEASGGVPPSSPFQPQPIHHKQPTSIVTTVVPLGPQPTHMICPHCHVEIESSTKRKPGIIAYLSGIALCAIGCFWGCCLVPCCIDSCMDVHHTCPYCNAYLGRYRL</sequence>
<reference evidence="11" key="1">
    <citation type="submission" date="2022-01" db="UniProtKB">
        <authorList>
            <consortium name="EnsemblMetazoa"/>
        </authorList>
    </citation>
    <scope>IDENTIFICATION</scope>
</reference>
<dbReference type="GO" id="GO:0031902">
    <property type="term" value="C:late endosome membrane"/>
    <property type="evidence" value="ECO:0007669"/>
    <property type="project" value="UniProtKB-SubCell"/>
</dbReference>
<dbReference type="GO" id="GO:0008270">
    <property type="term" value="F:zinc ion binding"/>
    <property type="evidence" value="ECO:0007669"/>
    <property type="project" value="TreeGrafter"/>
</dbReference>
<dbReference type="InterPro" id="IPR006629">
    <property type="entry name" value="LITAF"/>
</dbReference>
<feature type="transmembrane region" description="Helical" evidence="9">
    <location>
        <begin position="105"/>
        <end position="123"/>
    </location>
</feature>
<evidence type="ECO:0000256" key="9">
    <source>
        <dbReference type="SAM" id="Phobius"/>
    </source>
</evidence>
<keyword evidence="5" id="KW-0479">Metal-binding</keyword>
<evidence type="ECO:0000259" key="10">
    <source>
        <dbReference type="PROSITE" id="PS51837"/>
    </source>
</evidence>
<comment type="similarity">
    <text evidence="4">Belongs to the CDIP1/LITAF family.</text>
</comment>
<evidence type="ECO:0000313" key="11">
    <source>
        <dbReference type="EnsemblMetazoa" id="XP_024082108.1"/>
    </source>
</evidence>
<dbReference type="AlphaFoldDB" id="A0A8I6TM24"/>
<organism evidence="11 12">
    <name type="scientific">Cimex lectularius</name>
    <name type="common">Bed bug</name>
    <name type="synonym">Acanthia lectularia</name>
    <dbReference type="NCBI Taxonomy" id="79782"/>
    <lineage>
        <taxon>Eukaryota</taxon>
        <taxon>Metazoa</taxon>
        <taxon>Ecdysozoa</taxon>
        <taxon>Arthropoda</taxon>
        <taxon>Hexapoda</taxon>
        <taxon>Insecta</taxon>
        <taxon>Pterygota</taxon>
        <taxon>Neoptera</taxon>
        <taxon>Paraneoptera</taxon>
        <taxon>Hemiptera</taxon>
        <taxon>Heteroptera</taxon>
        <taxon>Panheteroptera</taxon>
        <taxon>Cimicomorpha</taxon>
        <taxon>Cimicidae</taxon>
        <taxon>Cimex</taxon>
    </lineage>
</organism>
<evidence type="ECO:0000313" key="12">
    <source>
        <dbReference type="Proteomes" id="UP000494040"/>
    </source>
</evidence>
<evidence type="ECO:0000256" key="5">
    <source>
        <dbReference type="ARBA" id="ARBA00022723"/>
    </source>
</evidence>
<name>A0A8I6TM24_CIMLE</name>
<evidence type="ECO:0000256" key="8">
    <source>
        <dbReference type="SAM" id="MobiDB-lite"/>
    </source>
</evidence>
<proteinExistence type="inferred from homology"/>
<dbReference type="OrthoDB" id="4713066at2759"/>
<dbReference type="GeneID" id="106669196"/>
<accession>A0A8I6TM24</accession>
<feature type="region of interest" description="Disordered" evidence="8">
    <location>
        <begin position="44"/>
        <end position="65"/>
    </location>
</feature>
<dbReference type="RefSeq" id="XP_024082108.1">
    <property type="nucleotide sequence ID" value="XM_024226340.1"/>
</dbReference>
<evidence type="ECO:0000256" key="6">
    <source>
        <dbReference type="ARBA" id="ARBA00022833"/>
    </source>
</evidence>
<dbReference type="GO" id="GO:0005765">
    <property type="term" value="C:lysosomal membrane"/>
    <property type="evidence" value="ECO:0007669"/>
    <property type="project" value="UniProtKB-SubCell"/>
</dbReference>
<dbReference type="PANTHER" id="PTHR23292:SF6">
    <property type="entry name" value="FI16602P1-RELATED"/>
    <property type="match status" value="1"/>
</dbReference>
<dbReference type="OMA" id="VTFYDRP"/>
<keyword evidence="6" id="KW-0862">Zinc</keyword>
<keyword evidence="9" id="KW-0812">Transmembrane</keyword>
<dbReference type="PROSITE" id="PS51837">
    <property type="entry name" value="LITAF"/>
    <property type="match status" value="1"/>
</dbReference>
<dbReference type="EnsemblMetazoa" id="XM_024226340.1">
    <property type="protein sequence ID" value="XP_024082108.1"/>
    <property type="gene ID" value="LOC106669196"/>
</dbReference>